<evidence type="ECO:0000256" key="9">
    <source>
        <dbReference type="ARBA" id="ARBA00032845"/>
    </source>
</evidence>
<comment type="function">
    <text evidence="8">ATPase required for the correct placement of the division site. Cell division inhibitors MinC and MinD act in concert to form an inhibitor capable of blocking formation of the polar Z ring septums. Rapidly oscillates between the poles of the cell to destabilize FtsZ filaments that have formed before they mature into polar Z rings.</text>
</comment>
<dbReference type="Pfam" id="PF13614">
    <property type="entry name" value="AAA_31"/>
    <property type="match status" value="1"/>
</dbReference>
<protein>
    <recommendedName>
        <fullName evidence="2">Septum site-determining protein MinD</fullName>
    </recommendedName>
    <alternativeName>
        <fullName evidence="9">Cell division inhibitor MinD</fullName>
    </alternativeName>
</protein>
<evidence type="ECO:0000313" key="12">
    <source>
        <dbReference type="EMBL" id="HIU51126.1"/>
    </source>
</evidence>
<dbReference type="AlphaFoldDB" id="A0A9D1S8R8"/>
<dbReference type="SUPFAM" id="SSF52540">
    <property type="entry name" value="P-loop containing nucleoside triphosphate hydrolases"/>
    <property type="match status" value="1"/>
</dbReference>
<name>A0A9D1S8R8_9FIRM</name>
<keyword evidence="4 10" id="KW-0547">Nucleotide-binding</keyword>
<dbReference type="Gene3D" id="3.40.50.300">
    <property type="entry name" value="P-loop containing nucleotide triphosphate hydrolases"/>
    <property type="match status" value="1"/>
</dbReference>
<dbReference type="CDD" id="cd02036">
    <property type="entry name" value="MinD"/>
    <property type="match status" value="1"/>
</dbReference>
<evidence type="ECO:0000313" key="13">
    <source>
        <dbReference type="Proteomes" id="UP000824093"/>
    </source>
</evidence>
<dbReference type="InterPro" id="IPR010223">
    <property type="entry name" value="MinD"/>
</dbReference>
<dbReference type="GO" id="GO:0005829">
    <property type="term" value="C:cytosol"/>
    <property type="evidence" value="ECO:0007669"/>
    <property type="project" value="TreeGrafter"/>
</dbReference>
<evidence type="ECO:0000256" key="1">
    <source>
        <dbReference type="ARBA" id="ARBA00010257"/>
    </source>
</evidence>
<dbReference type="GO" id="GO:0009898">
    <property type="term" value="C:cytoplasmic side of plasma membrane"/>
    <property type="evidence" value="ECO:0007669"/>
    <property type="project" value="TreeGrafter"/>
</dbReference>
<reference evidence="12" key="1">
    <citation type="submission" date="2020-10" db="EMBL/GenBank/DDBJ databases">
        <authorList>
            <person name="Gilroy R."/>
        </authorList>
    </citation>
    <scope>NUCLEOTIDE SEQUENCE</scope>
    <source>
        <strain evidence="12">CHK195-15760</strain>
    </source>
</reference>
<dbReference type="EMBL" id="DVNH01000006">
    <property type="protein sequence ID" value="HIU51126.1"/>
    <property type="molecule type" value="Genomic_DNA"/>
</dbReference>
<dbReference type="InterPro" id="IPR027417">
    <property type="entry name" value="P-loop_NTPase"/>
</dbReference>
<evidence type="ECO:0000256" key="3">
    <source>
        <dbReference type="ARBA" id="ARBA00022618"/>
    </source>
</evidence>
<dbReference type="GO" id="GO:0005524">
    <property type="term" value="F:ATP binding"/>
    <property type="evidence" value="ECO:0007669"/>
    <property type="project" value="UniProtKB-KW"/>
</dbReference>
<organism evidence="12 13">
    <name type="scientific">Candidatus Merdicola faecigallinarum</name>
    <dbReference type="NCBI Taxonomy" id="2840862"/>
    <lineage>
        <taxon>Bacteria</taxon>
        <taxon>Bacillati</taxon>
        <taxon>Bacillota</taxon>
        <taxon>Clostridia</taxon>
        <taxon>Candidatus Merdicola</taxon>
    </lineage>
</organism>
<dbReference type="NCBIfam" id="TIGR01968">
    <property type="entry name" value="minD_bact"/>
    <property type="match status" value="1"/>
</dbReference>
<evidence type="ECO:0000256" key="10">
    <source>
        <dbReference type="PIRSR" id="PIRSR003092-1"/>
    </source>
</evidence>
<evidence type="ECO:0000256" key="8">
    <source>
        <dbReference type="ARBA" id="ARBA00025436"/>
    </source>
</evidence>
<feature type="domain" description="AAA" evidence="11">
    <location>
        <begin position="3"/>
        <end position="163"/>
    </location>
</feature>
<evidence type="ECO:0000256" key="4">
    <source>
        <dbReference type="ARBA" id="ARBA00022741"/>
    </source>
</evidence>
<dbReference type="FunFam" id="3.40.50.300:FF:000068">
    <property type="entry name" value="Site-determining protein"/>
    <property type="match status" value="1"/>
</dbReference>
<dbReference type="InterPro" id="IPR025669">
    <property type="entry name" value="AAA_dom"/>
</dbReference>
<dbReference type="InterPro" id="IPR050625">
    <property type="entry name" value="ParA/MinD_ATPase"/>
</dbReference>
<dbReference type="PIRSF" id="PIRSF003092">
    <property type="entry name" value="MinD"/>
    <property type="match status" value="1"/>
</dbReference>
<evidence type="ECO:0000256" key="5">
    <source>
        <dbReference type="ARBA" id="ARBA00022840"/>
    </source>
</evidence>
<evidence type="ECO:0000256" key="7">
    <source>
        <dbReference type="ARBA" id="ARBA00023306"/>
    </source>
</evidence>
<keyword evidence="6" id="KW-0717">Septation</keyword>
<evidence type="ECO:0000259" key="11">
    <source>
        <dbReference type="Pfam" id="PF13614"/>
    </source>
</evidence>
<dbReference type="PANTHER" id="PTHR43384">
    <property type="entry name" value="SEPTUM SITE-DETERMINING PROTEIN MIND HOMOLOG, CHLOROPLASTIC-RELATED"/>
    <property type="match status" value="1"/>
</dbReference>
<proteinExistence type="inferred from homology"/>
<sequence length="264" mass="29126">MGEVIVITSGKGGVGKTTTTANLGSALALEGKKVVLVDTDIGLRNLDVVMGLENRIVYDIVDVVEEKCKLRQALIKDKRFQELFLLPAAQTRDKSAITETQMKELVNKLKEEFDYILIDCPAGIEQGFKNAIVGADRAIVVTMAEISAIRDADRIIGLLESSQIKNPQLVVNKLRPEMVKRGKMMDVDDIVDLLSIDLIGVVPDDEYIITQTNKGEPVISNRKAPSGKAYMEIAKRILGENIEVTIPGREKGLFAKFKRLFGKK</sequence>
<evidence type="ECO:0000256" key="6">
    <source>
        <dbReference type="ARBA" id="ARBA00023210"/>
    </source>
</evidence>
<keyword evidence="5 10" id="KW-0067">ATP-binding</keyword>
<dbReference type="InterPro" id="IPR025501">
    <property type="entry name" value="MinD_FleN"/>
</dbReference>
<dbReference type="PANTHER" id="PTHR43384:SF6">
    <property type="entry name" value="SEPTUM SITE-DETERMINING PROTEIN MIND HOMOLOG, CHLOROPLASTIC"/>
    <property type="match status" value="1"/>
</dbReference>
<reference evidence="12" key="2">
    <citation type="journal article" date="2021" name="PeerJ">
        <title>Extensive microbial diversity within the chicken gut microbiome revealed by metagenomics and culture.</title>
        <authorList>
            <person name="Gilroy R."/>
            <person name="Ravi A."/>
            <person name="Getino M."/>
            <person name="Pursley I."/>
            <person name="Horton D.L."/>
            <person name="Alikhan N.F."/>
            <person name="Baker D."/>
            <person name="Gharbi K."/>
            <person name="Hall N."/>
            <person name="Watson M."/>
            <person name="Adriaenssens E.M."/>
            <person name="Foster-Nyarko E."/>
            <person name="Jarju S."/>
            <person name="Secka A."/>
            <person name="Antonio M."/>
            <person name="Oren A."/>
            <person name="Chaudhuri R.R."/>
            <person name="La Ragione R."/>
            <person name="Hildebrand F."/>
            <person name="Pallen M.J."/>
        </authorList>
    </citation>
    <scope>NUCLEOTIDE SEQUENCE</scope>
    <source>
        <strain evidence="12">CHK195-15760</strain>
    </source>
</reference>
<comment type="similarity">
    <text evidence="1">Belongs to the ParA family. MinD subfamily.</text>
</comment>
<feature type="binding site" evidence="10">
    <location>
        <begin position="11"/>
        <end position="18"/>
    </location>
    <ligand>
        <name>ATP</name>
        <dbReference type="ChEBI" id="CHEBI:30616"/>
    </ligand>
</feature>
<keyword evidence="3" id="KW-0132">Cell division</keyword>
<gene>
    <name evidence="12" type="primary">minD</name>
    <name evidence="12" type="ORF">IAB70_00645</name>
</gene>
<accession>A0A9D1S8R8</accession>
<keyword evidence="7" id="KW-0131">Cell cycle</keyword>
<comment type="caution">
    <text evidence="12">The sequence shown here is derived from an EMBL/GenBank/DDBJ whole genome shotgun (WGS) entry which is preliminary data.</text>
</comment>
<dbReference type="Proteomes" id="UP000824093">
    <property type="component" value="Unassembled WGS sequence"/>
</dbReference>
<evidence type="ECO:0000256" key="2">
    <source>
        <dbReference type="ARBA" id="ARBA00016887"/>
    </source>
</evidence>
<dbReference type="GO" id="GO:0000917">
    <property type="term" value="P:division septum assembly"/>
    <property type="evidence" value="ECO:0007669"/>
    <property type="project" value="UniProtKB-KW"/>
</dbReference>
<dbReference type="GO" id="GO:0051782">
    <property type="term" value="P:negative regulation of cell division"/>
    <property type="evidence" value="ECO:0007669"/>
    <property type="project" value="TreeGrafter"/>
</dbReference>
<dbReference type="GO" id="GO:0016887">
    <property type="term" value="F:ATP hydrolysis activity"/>
    <property type="evidence" value="ECO:0007669"/>
    <property type="project" value="InterPro"/>
</dbReference>